<keyword evidence="14" id="KW-1185">Reference proteome</keyword>
<dbReference type="EC" id="2.1.1.193" evidence="10"/>
<dbReference type="CDD" id="cd18084">
    <property type="entry name" value="RsmE-like"/>
    <property type="match status" value="1"/>
</dbReference>
<accession>H1XPK4</accession>
<dbReference type="AlphaFoldDB" id="H1XPK4"/>
<dbReference type="KEGG" id="caby:Cabys_3081"/>
<dbReference type="SUPFAM" id="SSF88697">
    <property type="entry name" value="PUA domain-like"/>
    <property type="match status" value="1"/>
</dbReference>
<dbReference type="Gene3D" id="2.40.240.20">
    <property type="entry name" value="Hypothetical PUA domain-like, domain 1"/>
    <property type="match status" value="1"/>
</dbReference>
<evidence type="ECO:0000313" key="13">
    <source>
        <dbReference type="EMBL" id="EHO39925.1"/>
    </source>
</evidence>
<dbReference type="SUPFAM" id="SSF75217">
    <property type="entry name" value="alpha/beta knot"/>
    <property type="match status" value="1"/>
</dbReference>
<keyword evidence="7 10" id="KW-0949">S-adenosyl-L-methionine</keyword>
<dbReference type="eggNOG" id="COG1385">
    <property type="taxonomic scope" value="Bacteria"/>
</dbReference>
<dbReference type="Proteomes" id="UP000183868">
    <property type="component" value="Chromosome"/>
</dbReference>
<organism evidence="13 14">
    <name type="scientific">Caldithrix abyssi DSM 13497</name>
    <dbReference type="NCBI Taxonomy" id="880073"/>
    <lineage>
        <taxon>Bacteria</taxon>
        <taxon>Pseudomonadati</taxon>
        <taxon>Calditrichota</taxon>
        <taxon>Calditrichia</taxon>
        <taxon>Calditrichales</taxon>
        <taxon>Calditrichaceae</taxon>
        <taxon>Caldithrix</taxon>
    </lineage>
</organism>
<evidence type="ECO:0000256" key="7">
    <source>
        <dbReference type="ARBA" id="ARBA00022691"/>
    </source>
</evidence>
<dbReference type="GO" id="GO:0070042">
    <property type="term" value="F:rRNA (uridine-N3-)-methyltransferase activity"/>
    <property type="evidence" value="ECO:0007669"/>
    <property type="project" value="TreeGrafter"/>
</dbReference>
<dbReference type="EMBL" id="CM001402">
    <property type="protein sequence ID" value="EHO39925.1"/>
    <property type="molecule type" value="Genomic_DNA"/>
</dbReference>
<keyword evidence="6 10" id="KW-0808">Transferase</keyword>
<dbReference type="InterPro" id="IPR046886">
    <property type="entry name" value="RsmE_MTase_dom"/>
</dbReference>
<evidence type="ECO:0000256" key="8">
    <source>
        <dbReference type="ARBA" id="ARBA00025699"/>
    </source>
</evidence>
<comment type="subcellular location">
    <subcellularLocation>
        <location evidence="1 10">Cytoplasm</location>
    </subcellularLocation>
</comment>
<evidence type="ECO:0000313" key="14">
    <source>
        <dbReference type="Proteomes" id="UP000004671"/>
    </source>
</evidence>
<dbReference type="GO" id="GO:0005737">
    <property type="term" value="C:cytoplasm"/>
    <property type="evidence" value="ECO:0007669"/>
    <property type="project" value="UniProtKB-SubCell"/>
</dbReference>
<protein>
    <recommendedName>
        <fullName evidence="10">Ribosomal RNA small subunit methyltransferase E</fullName>
        <ecNumber evidence="10">2.1.1.193</ecNumber>
    </recommendedName>
</protein>
<evidence type="ECO:0000256" key="5">
    <source>
        <dbReference type="ARBA" id="ARBA00022603"/>
    </source>
</evidence>
<dbReference type="STRING" id="880073.Cabys_3081"/>
<dbReference type="Proteomes" id="UP000004671">
    <property type="component" value="Chromosome"/>
</dbReference>
<dbReference type="FunCoup" id="H1XPK4">
    <property type="interactions" value="328"/>
</dbReference>
<evidence type="ECO:0000256" key="1">
    <source>
        <dbReference type="ARBA" id="ARBA00004496"/>
    </source>
</evidence>
<reference evidence="12 15" key="2">
    <citation type="submission" date="2016-11" db="EMBL/GenBank/DDBJ databases">
        <title>Genomic analysis of Caldithrix abyssi and proposal of a novel bacterial phylum Caldithrichaeota.</title>
        <authorList>
            <person name="Kublanov I."/>
            <person name="Sigalova O."/>
            <person name="Gavrilov S."/>
            <person name="Lebedinsky A."/>
            <person name="Ivanova N."/>
            <person name="Daum C."/>
            <person name="Reddy T."/>
            <person name="Klenk H.P."/>
            <person name="Goker M."/>
            <person name="Reva O."/>
            <person name="Miroshnichenko M."/>
            <person name="Kyprides N."/>
            <person name="Woyke T."/>
            <person name="Gelfand M."/>
        </authorList>
    </citation>
    <scope>NUCLEOTIDE SEQUENCE [LARGE SCALE GENOMIC DNA]</scope>
    <source>
        <strain evidence="12 15">LF13</strain>
    </source>
</reference>
<comment type="similarity">
    <text evidence="2 10">Belongs to the RNA methyltransferase RsmE family.</text>
</comment>
<feature type="domain" description="Ribosomal RNA small subunit methyltransferase E methyltransferase" evidence="11">
    <location>
        <begin position="73"/>
        <end position="229"/>
    </location>
</feature>
<dbReference type="InterPro" id="IPR029028">
    <property type="entry name" value="Alpha/beta_knot_MTases"/>
</dbReference>
<dbReference type="InterPro" id="IPR029026">
    <property type="entry name" value="tRNA_m1G_MTases_N"/>
</dbReference>
<dbReference type="RefSeq" id="WP_006926825.1">
    <property type="nucleotide sequence ID" value="NZ_CM001402.1"/>
</dbReference>
<dbReference type="Pfam" id="PF04452">
    <property type="entry name" value="Methyltrans_RNA"/>
    <property type="match status" value="1"/>
</dbReference>
<name>H1XPK4_CALAY</name>
<evidence type="ECO:0000313" key="12">
    <source>
        <dbReference type="EMBL" id="APF19829.1"/>
    </source>
</evidence>
<evidence type="ECO:0000259" key="11">
    <source>
        <dbReference type="Pfam" id="PF04452"/>
    </source>
</evidence>
<dbReference type="PANTHER" id="PTHR30027">
    <property type="entry name" value="RIBOSOMAL RNA SMALL SUBUNIT METHYLTRANSFERASE E"/>
    <property type="match status" value="1"/>
</dbReference>
<evidence type="ECO:0000256" key="3">
    <source>
        <dbReference type="ARBA" id="ARBA00022490"/>
    </source>
</evidence>
<dbReference type="EMBL" id="CP018099">
    <property type="protein sequence ID" value="APF19829.1"/>
    <property type="molecule type" value="Genomic_DNA"/>
</dbReference>
<dbReference type="PIRSF" id="PIRSF015601">
    <property type="entry name" value="MTase_slr0722"/>
    <property type="match status" value="1"/>
</dbReference>
<gene>
    <name evidence="12" type="ORF">Cabys_3081</name>
    <name evidence="13" type="ORF">Calab_0279</name>
</gene>
<proteinExistence type="inferred from homology"/>
<dbReference type="NCBIfam" id="TIGR00046">
    <property type="entry name" value="RsmE family RNA methyltransferase"/>
    <property type="match status" value="1"/>
</dbReference>
<dbReference type="InterPro" id="IPR006700">
    <property type="entry name" value="RsmE"/>
</dbReference>
<keyword evidence="3 10" id="KW-0963">Cytoplasm</keyword>
<dbReference type="HOGENOM" id="CLU_067442_4_1_0"/>
<sequence length="233" mass="26219">MELFYADPEHIRDDLAVLDDFERKHIVQTLRKKEGEIIHLTDGQGTHYTGAILSLKPHLSVQIMKKERIPAARVPLALACGFIKPNRLDFVLEKGTELGVNHFVLFKSDYANYFSANENRYRKIIRQAVKQSLHFYFPTLTFLKSFNALLAYSEKFSVKLAAIDQSYPALREMIGPIQKAQQLLIVIGPEGGFSADEVSGLLNNGFNGVSLASNRLRTETAALTAVSFVKQYI</sequence>
<evidence type="ECO:0000256" key="2">
    <source>
        <dbReference type="ARBA" id="ARBA00005528"/>
    </source>
</evidence>
<evidence type="ECO:0000256" key="6">
    <source>
        <dbReference type="ARBA" id="ARBA00022679"/>
    </source>
</evidence>
<dbReference type="PaxDb" id="880073-Calab_0279"/>
<evidence type="ECO:0000256" key="9">
    <source>
        <dbReference type="ARBA" id="ARBA00047944"/>
    </source>
</evidence>
<dbReference type="InParanoid" id="H1XPK4"/>
<keyword evidence="5 10" id="KW-0489">Methyltransferase</keyword>
<dbReference type="OrthoDB" id="9815641at2"/>
<reference evidence="13 14" key="1">
    <citation type="submission" date="2011-09" db="EMBL/GenBank/DDBJ databases">
        <title>The permanent draft genome of Caldithrix abyssi DSM 13497.</title>
        <authorList>
            <consortium name="US DOE Joint Genome Institute (JGI-PGF)"/>
            <person name="Lucas S."/>
            <person name="Han J."/>
            <person name="Lapidus A."/>
            <person name="Bruce D."/>
            <person name="Goodwin L."/>
            <person name="Pitluck S."/>
            <person name="Peters L."/>
            <person name="Kyrpides N."/>
            <person name="Mavromatis K."/>
            <person name="Ivanova N."/>
            <person name="Mikhailova N."/>
            <person name="Chertkov O."/>
            <person name="Detter J.C."/>
            <person name="Tapia R."/>
            <person name="Han C."/>
            <person name="Land M."/>
            <person name="Hauser L."/>
            <person name="Markowitz V."/>
            <person name="Cheng J.-F."/>
            <person name="Hugenholtz P."/>
            <person name="Woyke T."/>
            <person name="Wu D."/>
            <person name="Spring S."/>
            <person name="Brambilla E."/>
            <person name="Klenk H.-P."/>
            <person name="Eisen J.A."/>
        </authorList>
    </citation>
    <scope>NUCLEOTIDE SEQUENCE [LARGE SCALE GENOMIC DNA]</scope>
    <source>
        <strain evidence="13 14">DSM 13497</strain>
    </source>
</reference>
<comment type="catalytic activity">
    <reaction evidence="9 10">
        <text>uridine(1498) in 16S rRNA + S-adenosyl-L-methionine = N(3)-methyluridine(1498) in 16S rRNA + S-adenosyl-L-homocysteine + H(+)</text>
        <dbReference type="Rhea" id="RHEA:42920"/>
        <dbReference type="Rhea" id="RHEA-COMP:10283"/>
        <dbReference type="Rhea" id="RHEA-COMP:10284"/>
        <dbReference type="ChEBI" id="CHEBI:15378"/>
        <dbReference type="ChEBI" id="CHEBI:57856"/>
        <dbReference type="ChEBI" id="CHEBI:59789"/>
        <dbReference type="ChEBI" id="CHEBI:65315"/>
        <dbReference type="ChEBI" id="CHEBI:74502"/>
        <dbReference type="EC" id="2.1.1.193"/>
    </reaction>
</comment>
<evidence type="ECO:0000256" key="10">
    <source>
        <dbReference type="PIRNR" id="PIRNR015601"/>
    </source>
</evidence>
<comment type="function">
    <text evidence="8 10">Specifically methylates the N3 position of the uracil ring of uridine 1498 (m3U1498) in 16S rRNA. Acts on the fully assembled 30S ribosomal subunit.</text>
</comment>
<dbReference type="GO" id="GO:0070475">
    <property type="term" value="P:rRNA base methylation"/>
    <property type="evidence" value="ECO:0007669"/>
    <property type="project" value="TreeGrafter"/>
</dbReference>
<dbReference type="InterPro" id="IPR015947">
    <property type="entry name" value="PUA-like_sf"/>
</dbReference>
<dbReference type="PANTHER" id="PTHR30027:SF3">
    <property type="entry name" value="16S RRNA (URACIL(1498)-N(3))-METHYLTRANSFERASE"/>
    <property type="match status" value="1"/>
</dbReference>
<evidence type="ECO:0000256" key="4">
    <source>
        <dbReference type="ARBA" id="ARBA00022552"/>
    </source>
</evidence>
<keyword evidence="4 10" id="KW-0698">rRNA processing</keyword>
<evidence type="ECO:0000313" key="15">
    <source>
        <dbReference type="Proteomes" id="UP000183868"/>
    </source>
</evidence>
<dbReference type="Gene3D" id="3.40.1280.10">
    <property type="match status" value="1"/>
</dbReference>